<gene>
    <name evidence="3" type="ORF">K7432_014954</name>
</gene>
<keyword evidence="4" id="KW-1185">Reference proteome</keyword>
<proteinExistence type="predicted"/>
<feature type="transmembrane region" description="Helical" evidence="1">
    <location>
        <begin position="44"/>
        <end position="68"/>
    </location>
</feature>
<protein>
    <submittedName>
        <fullName evidence="3">Uncharacterized protein</fullName>
    </submittedName>
</protein>
<evidence type="ECO:0000313" key="3">
    <source>
        <dbReference type="EMBL" id="KAK9760721.1"/>
    </source>
</evidence>
<sequence>MAILLTLSYLLIFIIHESNAIGYVDILPQPTADSDSSTGGNKSRISSAIVVGYILGAVVVLLLIIYGVKKLIFYQATRELRRRVQLARRNQIPNGSSAVDTSQDSLPKYAINGSQLILPISTVEALTSHSNEYQLESVTSHTNVCRDSNLQTHCASPLPIYSPL</sequence>
<keyword evidence="1" id="KW-1133">Transmembrane helix</keyword>
<evidence type="ECO:0000256" key="2">
    <source>
        <dbReference type="SAM" id="SignalP"/>
    </source>
</evidence>
<evidence type="ECO:0000256" key="1">
    <source>
        <dbReference type="SAM" id="Phobius"/>
    </source>
</evidence>
<comment type="caution">
    <text evidence="3">The sequence shown here is derived from an EMBL/GenBank/DDBJ whole genome shotgun (WGS) entry which is preliminary data.</text>
</comment>
<feature type="signal peptide" evidence="2">
    <location>
        <begin position="1"/>
        <end position="20"/>
    </location>
</feature>
<name>A0ABR2WGY2_9FUNG</name>
<keyword evidence="1" id="KW-0472">Membrane</keyword>
<organism evidence="3 4">
    <name type="scientific">Basidiobolus ranarum</name>
    <dbReference type="NCBI Taxonomy" id="34480"/>
    <lineage>
        <taxon>Eukaryota</taxon>
        <taxon>Fungi</taxon>
        <taxon>Fungi incertae sedis</taxon>
        <taxon>Zoopagomycota</taxon>
        <taxon>Entomophthoromycotina</taxon>
        <taxon>Basidiobolomycetes</taxon>
        <taxon>Basidiobolales</taxon>
        <taxon>Basidiobolaceae</taxon>
        <taxon>Basidiobolus</taxon>
    </lineage>
</organism>
<dbReference type="Proteomes" id="UP001479436">
    <property type="component" value="Unassembled WGS sequence"/>
</dbReference>
<keyword evidence="1" id="KW-0812">Transmembrane</keyword>
<accession>A0ABR2WGY2</accession>
<keyword evidence="2" id="KW-0732">Signal</keyword>
<evidence type="ECO:0000313" key="4">
    <source>
        <dbReference type="Proteomes" id="UP001479436"/>
    </source>
</evidence>
<feature type="chain" id="PRO_5045361009" evidence="2">
    <location>
        <begin position="21"/>
        <end position="164"/>
    </location>
</feature>
<dbReference type="EMBL" id="JASJQH010001860">
    <property type="protein sequence ID" value="KAK9760721.1"/>
    <property type="molecule type" value="Genomic_DNA"/>
</dbReference>
<reference evidence="3 4" key="1">
    <citation type="submission" date="2023-04" db="EMBL/GenBank/DDBJ databases">
        <title>Genome of Basidiobolus ranarum AG-B5.</title>
        <authorList>
            <person name="Stajich J.E."/>
            <person name="Carter-House D."/>
            <person name="Gryganskyi A."/>
        </authorList>
    </citation>
    <scope>NUCLEOTIDE SEQUENCE [LARGE SCALE GENOMIC DNA]</scope>
    <source>
        <strain evidence="3 4">AG-B5</strain>
    </source>
</reference>